<dbReference type="Gene3D" id="2.60.40.10">
    <property type="entry name" value="Immunoglobulins"/>
    <property type="match status" value="1"/>
</dbReference>
<dbReference type="AlphaFoldDB" id="A0A9F7TFG7"/>
<evidence type="ECO:0000313" key="4">
    <source>
        <dbReference type="Proteomes" id="UP000221080"/>
    </source>
</evidence>
<evidence type="ECO:0000256" key="1">
    <source>
        <dbReference type="SAM" id="MobiDB-lite"/>
    </source>
</evidence>
<dbReference type="GeneID" id="128629417"/>
<reference evidence="4" key="1">
    <citation type="journal article" date="2016" name="Nat. Commun.">
        <title>The channel catfish genome sequence provides insights into the evolution of scale formation in teleosts.</title>
        <authorList>
            <person name="Liu Z."/>
            <person name="Liu S."/>
            <person name="Yao J."/>
            <person name="Bao L."/>
            <person name="Zhang J."/>
            <person name="Li Y."/>
            <person name="Jiang C."/>
            <person name="Sun L."/>
            <person name="Wang R."/>
            <person name="Zhang Y."/>
            <person name="Zhou T."/>
            <person name="Zeng Q."/>
            <person name="Fu Q."/>
            <person name="Gao S."/>
            <person name="Li N."/>
            <person name="Koren S."/>
            <person name="Jiang Y."/>
            <person name="Zimin A."/>
            <person name="Xu P."/>
            <person name="Phillippy A.M."/>
            <person name="Geng X."/>
            <person name="Song L."/>
            <person name="Sun F."/>
            <person name="Li C."/>
            <person name="Wang X."/>
            <person name="Chen A."/>
            <person name="Jin Y."/>
            <person name="Yuan Z."/>
            <person name="Yang Y."/>
            <person name="Tan S."/>
            <person name="Peatman E."/>
            <person name="Lu J."/>
            <person name="Qin Z."/>
            <person name="Dunham R."/>
            <person name="Li Z."/>
            <person name="Sonstegard T."/>
            <person name="Feng J."/>
            <person name="Danzmann R.G."/>
            <person name="Schroeder S."/>
            <person name="Scheffler B."/>
            <person name="Duke M.V."/>
            <person name="Ballard L."/>
            <person name="Kucuktas H."/>
            <person name="Kaltenboeck L."/>
            <person name="Liu H."/>
            <person name="Armbruster J."/>
            <person name="Xie Y."/>
            <person name="Kirby M.L."/>
            <person name="Tian Y."/>
            <person name="Flanagan M.E."/>
            <person name="Mu W."/>
            <person name="Waldbieser G.C."/>
        </authorList>
    </citation>
    <scope>NUCLEOTIDE SEQUENCE [LARGE SCALE GENOMIC DNA]</scope>
    <source>
        <strain evidence="4">SDA103</strain>
    </source>
</reference>
<evidence type="ECO:0000256" key="2">
    <source>
        <dbReference type="SAM" id="SignalP"/>
    </source>
</evidence>
<feature type="chain" id="PRO_5039936653" evidence="2">
    <location>
        <begin position="25"/>
        <end position="271"/>
    </location>
</feature>
<accession>A0A9F7TFG7</accession>
<feature type="region of interest" description="Disordered" evidence="1">
    <location>
        <begin position="230"/>
        <end position="271"/>
    </location>
</feature>
<dbReference type="InterPro" id="IPR007110">
    <property type="entry name" value="Ig-like_dom"/>
</dbReference>
<dbReference type="KEGG" id="ipu:128629417"/>
<sequence>METSRVALIALVCVVFSGQKRISGAEVETRVRRGDDVTLYSDCVVKSGFYPVWFRNCSHQDQPRLMISQSDVMHDVFPRHSFVFNVSTNVHDLLIKKVTESDQGVYYCAVHEIKIVIGKDGIIMDRDVYHYGNRTTRLALLEEATVSPNTPTPCVSEWSVSWKLVLGVCAVCVLLSSLLSSICVYCLCTNTTKAKVKADQAGSDKSMTGRHDEDGEDEVCYASLDIQNPEKKRKKKRKMKVQHSDFSTYSEVRTERPESREGGDHDVWKSY</sequence>
<dbReference type="PROSITE" id="PS50835">
    <property type="entry name" value="IG_LIKE"/>
    <property type="match status" value="1"/>
</dbReference>
<dbReference type="OrthoDB" id="10010359at2759"/>
<keyword evidence="4" id="KW-1185">Reference proteome</keyword>
<feature type="compositionally biased region" description="Basic and acidic residues" evidence="1">
    <location>
        <begin position="252"/>
        <end position="271"/>
    </location>
</feature>
<proteinExistence type="predicted"/>
<evidence type="ECO:0000259" key="3">
    <source>
        <dbReference type="PROSITE" id="PS50835"/>
    </source>
</evidence>
<protein>
    <submittedName>
        <fullName evidence="5">Uncharacterized protein LOC128629417</fullName>
    </submittedName>
</protein>
<keyword evidence="2" id="KW-0732">Signal</keyword>
<feature type="domain" description="Ig-like" evidence="3">
    <location>
        <begin position="1"/>
        <end position="129"/>
    </location>
</feature>
<feature type="compositionally biased region" description="Basic residues" evidence="1">
    <location>
        <begin position="231"/>
        <end position="241"/>
    </location>
</feature>
<dbReference type="InterPro" id="IPR013783">
    <property type="entry name" value="Ig-like_fold"/>
</dbReference>
<name>A0A9F7TFG7_ICTPU</name>
<reference evidence="5" key="2">
    <citation type="submission" date="2025-08" db="UniProtKB">
        <authorList>
            <consortium name="RefSeq"/>
        </authorList>
    </citation>
    <scope>IDENTIFICATION</scope>
    <source>
        <tissue evidence="5">Blood</tissue>
    </source>
</reference>
<feature type="signal peptide" evidence="2">
    <location>
        <begin position="1"/>
        <end position="24"/>
    </location>
</feature>
<dbReference type="InterPro" id="IPR036179">
    <property type="entry name" value="Ig-like_dom_sf"/>
</dbReference>
<organism evidence="4 5">
    <name type="scientific">Ictalurus punctatus</name>
    <name type="common">Channel catfish</name>
    <name type="synonym">Silurus punctatus</name>
    <dbReference type="NCBI Taxonomy" id="7998"/>
    <lineage>
        <taxon>Eukaryota</taxon>
        <taxon>Metazoa</taxon>
        <taxon>Chordata</taxon>
        <taxon>Craniata</taxon>
        <taxon>Vertebrata</taxon>
        <taxon>Euteleostomi</taxon>
        <taxon>Actinopterygii</taxon>
        <taxon>Neopterygii</taxon>
        <taxon>Teleostei</taxon>
        <taxon>Ostariophysi</taxon>
        <taxon>Siluriformes</taxon>
        <taxon>Ictaluridae</taxon>
        <taxon>Ictalurus</taxon>
    </lineage>
</organism>
<gene>
    <name evidence="5" type="primary">LOC128629417</name>
</gene>
<evidence type="ECO:0000313" key="5">
    <source>
        <dbReference type="RefSeq" id="XP_053533373.1"/>
    </source>
</evidence>
<dbReference type="Proteomes" id="UP000221080">
    <property type="component" value="Chromosome 29"/>
</dbReference>
<dbReference type="SUPFAM" id="SSF48726">
    <property type="entry name" value="Immunoglobulin"/>
    <property type="match status" value="1"/>
</dbReference>
<dbReference type="RefSeq" id="XP_053533373.1">
    <property type="nucleotide sequence ID" value="XM_053677398.1"/>
</dbReference>